<organism evidence="8 9">
    <name type="scientific">Kaistia nematophila</name>
    <dbReference type="NCBI Taxonomy" id="2994654"/>
    <lineage>
        <taxon>Bacteria</taxon>
        <taxon>Pseudomonadati</taxon>
        <taxon>Pseudomonadota</taxon>
        <taxon>Alphaproteobacteria</taxon>
        <taxon>Hyphomicrobiales</taxon>
        <taxon>Kaistiaceae</taxon>
        <taxon>Kaistia</taxon>
    </lineage>
</organism>
<dbReference type="Pfam" id="PF00005">
    <property type="entry name" value="ABC_tran"/>
    <property type="match status" value="2"/>
</dbReference>
<dbReference type="InterPro" id="IPR003593">
    <property type="entry name" value="AAA+_ATPase"/>
</dbReference>
<dbReference type="CDD" id="cd03215">
    <property type="entry name" value="ABC_Carb_Monos_II"/>
    <property type="match status" value="1"/>
</dbReference>
<keyword evidence="5" id="KW-0547">Nucleotide-binding</keyword>
<evidence type="ECO:0000256" key="3">
    <source>
        <dbReference type="ARBA" id="ARBA00022597"/>
    </source>
</evidence>
<keyword evidence="6 8" id="KW-0067">ATP-binding</keyword>
<keyword evidence="9" id="KW-1185">Reference proteome</keyword>
<dbReference type="InterPro" id="IPR017871">
    <property type="entry name" value="ABC_transporter-like_CS"/>
</dbReference>
<dbReference type="GO" id="GO:0005524">
    <property type="term" value="F:ATP binding"/>
    <property type="evidence" value="ECO:0007669"/>
    <property type="project" value="UniProtKB-KW"/>
</dbReference>
<dbReference type="GO" id="GO:0016887">
    <property type="term" value="F:ATP hydrolysis activity"/>
    <property type="evidence" value="ECO:0007669"/>
    <property type="project" value="InterPro"/>
</dbReference>
<dbReference type="PANTHER" id="PTHR43790:SF9">
    <property type="entry name" value="GALACTOFURANOSE TRANSPORTER ATP-BINDING PROTEIN YTFR"/>
    <property type="match status" value="1"/>
</dbReference>
<dbReference type="Proteomes" id="UP001144805">
    <property type="component" value="Unassembled WGS sequence"/>
</dbReference>
<evidence type="ECO:0000256" key="4">
    <source>
        <dbReference type="ARBA" id="ARBA00022737"/>
    </source>
</evidence>
<dbReference type="InterPro" id="IPR027417">
    <property type="entry name" value="P-loop_NTPase"/>
</dbReference>
<dbReference type="RefSeq" id="WP_266337871.1">
    <property type="nucleotide sequence ID" value="NZ_JAPKNK010000002.1"/>
</dbReference>
<dbReference type="EMBL" id="JAPKNK010000002">
    <property type="protein sequence ID" value="MCX5568916.1"/>
    <property type="molecule type" value="Genomic_DNA"/>
</dbReference>
<gene>
    <name evidence="8" type="ORF">OSH07_06900</name>
</gene>
<evidence type="ECO:0000256" key="2">
    <source>
        <dbReference type="ARBA" id="ARBA00022448"/>
    </source>
</evidence>
<evidence type="ECO:0000256" key="5">
    <source>
        <dbReference type="ARBA" id="ARBA00022741"/>
    </source>
</evidence>
<proteinExistence type="inferred from homology"/>
<comment type="similarity">
    <text evidence="1">Belongs to the ABC transporter superfamily.</text>
</comment>
<evidence type="ECO:0000259" key="7">
    <source>
        <dbReference type="PROSITE" id="PS50893"/>
    </source>
</evidence>
<dbReference type="PROSITE" id="PS00211">
    <property type="entry name" value="ABC_TRANSPORTER_1"/>
    <property type="match status" value="1"/>
</dbReference>
<accession>A0A9X3DZJ8</accession>
<evidence type="ECO:0000313" key="8">
    <source>
        <dbReference type="EMBL" id="MCX5568916.1"/>
    </source>
</evidence>
<keyword evidence="2" id="KW-0813">Transport</keyword>
<comment type="caution">
    <text evidence="8">The sequence shown here is derived from an EMBL/GenBank/DDBJ whole genome shotgun (WGS) entry which is preliminary data.</text>
</comment>
<dbReference type="SUPFAM" id="SSF52540">
    <property type="entry name" value="P-loop containing nucleoside triphosphate hydrolases"/>
    <property type="match status" value="2"/>
</dbReference>
<dbReference type="PROSITE" id="PS50893">
    <property type="entry name" value="ABC_TRANSPORTER_2"/>
    <property type="match status" value="2"/>
</dbReference>
<dbReference type="SMART" id="SM00382">
    <property type="entry name" value="AAA"/>
    <property type="match status" value="1"/>
</dbReference>
<dbReference type="CDD" id="cd03216">
    <property type="entry name" value="ABC_Carb_Monos_I"/>
    <property type="match status" value="1"/>
</dbReference>
<reference evidence="8" key="1">
    <citation type="submission" date="2022-11" db="EMBL/GenBank/DDBJ databases">
        <title>Biodiversity and phylogenetic relationships of bacteria.</title>
        <authorList>
            <person name="Machado R.A.R."/>
            <person name="Bhat A."/>
            <person name="Loulou A."/>
            <person name="Kallel S."/>
        </authorList>
    </citation>
    <scope>NUCLEOTIDE SEQUENCE</scope>
    <source>
        <strain evidence="8">K-TC2</strain>
    </source>
</reference>
<dbReference type="InterPro" id="IPR003439">
    <property type="entry name" value="ABC_transporter-like_ATP-bd"/>
</dbReference>
<dbReference type="PANTHER" id="PTHR43790">
    <property type="entry name" value="CARBOHYDRATE TRANSPORT ATP-BINDING PROTEIN MG119-RELATED"/>
    <property type="match status" value="1"/>
</dbReference>
<dbReference type="InterPro" id="IPR050107">
    <property type="entry name" value="ABC_carbohydrate_import_ATPase"/>
</dbReference>
<evidence type="ECO:0000256" key="1">
    <source>
        <dbReference type="ARBA" id="ARBA00005417"/>
    </source>
</evidence>
<sequence>MTELLTAAAIHKRYGGITALSRADFSARAGEVHALLGENGAGKSTFIQILAGAVRPDGGAVTLGGIPYRPRNPQEAQQSGISPVFQELSLVPDLTVEENIWFRREPLSAVRTVRARAMREATLALFARHHFPAIRPDQELRRLTLAERQVIEIAKALSRDPKVLILDEATSALGPQETEWLLGLARGLADAGSLVIYISHRLGEVRQIADRITVFRNGATVAAYETKSVDDETIIADMLGRRMDRLYPELKATSTGKVALGLRDFGVDHRLSDIDLDLREGEVLGVAGMQGHGQRELFQALFGIGSARGRVEVWGKPKTIRGPRQALTGRDGLALVPEDRRNHGLLLSKSVRENLTLSVIQRFTRFGITDPKREGALVDEMIATLKIKAGTPEQPAGTLSGGNQQKVIFGKMLLTEARILLLYDPTRGIDVGTKGEIFQLMRDLAAKGYAILFYSSDLAELVHVADRVAVLRNGRLAAMLEGEANTEHQILRAAMIETRAA</sequence>
<feature type="domain" description="ABC transporter" evidence="7">
    <location>
        <begin position="250"/>
        <end position="498"/>
    </location>
</feature>
<protein>
    <submittedName>
        <fullName evidence="8">Sugar ABC transporter ATP-binding protein</fullName>
    </submittedName>
</protein>
<keyword evidence="4" id="KW-0677">Repeat</keyword>
<name>A0A9X3DZJ8_9HYPH</name>
<evidence type="ECO:0000313" key="9">
    <source>
        <dbReference type="Proteomes" id="UP001144805"/>
    </source>
</evidence>
<dbReference type="Gene3D" id="3.40.50.300">
    <property type="entry name" value="P-loop containing nucleotide triphosphate hydrolases"/>
    <property type="match status" value="2"/>
</dbReference>
<feature type="domain" description="ABC transporter" evidence="7">
    <location>
        <begin position="5"/>
        <end position="242"/>
    </location>
</feature>
<keyword evidence="3" id="KW-0762">Sugar transport</keyword>
<evidence type="ECO:0000256" key="6">
    <source>
        <dbReference type="ARBA" id="ARBA00022840"/>
    </source>
</evidence>
<dbReference type="AlphaFoldDB" id="A0A9X3DZJ8"/>